<keyword evidence="9 11" id="KW-0012">Acyltransferase</keyword>
<dbReference type="GO" id="GO:0005737">
    <property type="term" value="C:cytoplasm"/>
    <property type="evidence" value="ECO:0007669"/>
    <property type="project" value="InterPro"/>
</dbReference>
<dbReference type="InterPro" id="IPR045304">
    <property type="entry name" value="LbH_SAT"/>
</dbReference>
<dbReference type="NCBIfam" id="TIGR01172">
    <property type="entry name" value="cysE"/>
    <property type="match status" value="1"/>
</dbReference>
<accession>A0A9D1I7B3</accession>
<dbReference type="CDD" id="cd03354">
    <property type="entry name" value="LbH_SAT"/>
    <property type="match status" value="1"/>
</dbReference>
<evidence type="ECO:0000256" key="11">
    <source>
        <dbReference type="PIRNR" id="PIRNR000441"/>
    </source>
</evidence>
<dbReference type="GO" id="GO:0006535">
    <property type="term" value="P:cysteine biosynthetic process from serine"/>
    <property type="evidence" value="ECO:0007669"/>
    <property type="project" value="InterPro"/>
</dbReference>
<evidence type="ECO:0000256" key="3">
    <source>
        <dbReference type="ARBA" id="ARBA00013266"/>
    </source>
</evidence>
<reference evidence="12" key="2">
    <citation type="journal article" date="2021" name="PeerJ">
        <title>Extensive microbial diversity within the chicken gut microbiome revealed by metagenomics and culture.</title>
        <authorList>
            <person name="Gilroy R."/>
            <person name="Ravi A."/>
            <person name="Getino M."/>
            <person name="Pursley I."/>
            <person name="Horton D.L."/>
            <person name="Alikhan N.F."/>
            <person name="Baker D."/>
            <person name="Gharbi K."/>
            <person name="Hall N."/>
            <person name="Watson M."/>
            <person name="Adriaenssens E.M."/>
            <person name="Foster-Nyarko E."/>
            <person name="Jarju S."/>
            <person name="Secka A."/>
            <person name="Antonio M."/>
            <person name="Oren A."/>
            <person name="Chaudhuri R.R."/>
            <person name="La Ragione R."/>
            <person name="Hildebrand F."/>
            <person name="Pallen M.J."/>
        </authorList>
    </citation>
    <scope>NUCLEOTIDE SEQUENCE</scope>
    <source>
        <strain evidence="12">CHK195-4489</strain>
    </source>
</reference>
<reference evidence="12" key="1">
    <citation type="submission" date="2020-10" db="EMBL/GenBank/DDBJ databases">
        <authorList>
            <person name="Gilroy R."/>
        </authorList>
    </citation>
    <scope>NUCLEOTIDE SEQUENCE</scope>
    <source>
        <strain evidence="12">CHK195-4489</strain>
    </source>
</reference>
<dbReference type="InterPro" id="IPR042122">
    <property type="entry name" value="Ser_AcTrfase_N_sf"/>
</dbReference>
<evidence type="ECO:0000256" key="8">
    <source>
        <dbReference type="ARBA" id="ARBA00023192"/>
    </source>
</evidence>
<evidence type="ECO:0000313" key="13">
    <source>
        <dbReference type="Proteomes" id="UP000824089"/>
    </source>
</evidence>
<dbReference type="Proteomes" id="UP000824089">
    <property type="component" value="Unassembled WGS sequence"/>
</dbReference>
<sequence>MGIIKDAKSIAKRDPAARNAAEVFLLYPGLHALIYHKISSFFYRHKLFFLARWVSQIANRRTGIEIHPGAKIGEGLFIDHGHGVVIGETAVIGDNCTIYHQVTLGGTGRQKHSKRHPTVGNNVLIGAGAKILGPVTIGDNAMIGAGSVVLDDVPENSTVTGMKARVIKMDGERVDRKPTVAPSIALEHNKVPDPVAQELEMIEKELEKLRENNDAGNNDTIQEEDS</sequence>
<comment type="caution">
    <text evidence="12">The sequence shown here is derived from an EMBL/GenBank/DDBJ whole genome shotgun (WGS) entry which is preliminary data.</text>
</comment>
<comment type="pathway">
    <text evidence="1">Amino-acid biosynthesis; L-cysteine biosynthesis; L-cysteine from L-serine: step 1/2.</text>
</comment>
<evidence type="ECO:0000256" key="10">
    <source>
        <dbReference type="ARBA" id="ARBA00049486"/>
    </source>
</evidence>
<dbReference type="EC" id="2.3.1.30" evidence="3 11"/>
<dbReference type="InterPro" id="IPR005881">
    <property type="entry name" value="Ser_O-AcTrfase"/>
</dbReference>
<dbReference type="AlphaFoldDB" id="A0A9D1I7B3"/>
<proteinExistence type="inferred from homology"/>
<dbReference type="Gene3D" id="1.10.3130.10">
    <property type="entry name" value="serine acetyltransferase, domain 1"/>
    <property type="match status" value="1"/>
</dbReference>
<dbReference type="InterPro" id="IPR053376">
    <property type="entry name" value="Serine_acetyltransferase"/>
</dbReference>
<dbReference type="FunFam" id="2.160.10.10:FF:000007">
    <property type="entry name" value="Serine acetyltransferase"/>
    <property type="match status" value="1"/>
</dbReference>
<dbReference type="SUPFAM" id="SSF51161">
    <property type="entry name" value="Trimeric LpxA-like enzymes"/>
    <property type="match status" value="1"/>
</dbReference>
<evidence type="ECO:0000256" key="9">
    <source>
        <dbReference type="ARBA" id="ARBA00023315"/>
    </source>
</evidence>
<keyword evidence="5" id="KW-0028">Amino-acid biosynthesis</keyword>
<gene>
    <name evidence="12" type="primary">cysE</name>
    <name evidence="12" type="ORF">IAD50_05555</name>
</gene>
<dbReference type="NCBIfam" id="NF041874">
    <property type="entry name" value="EPS_EpsC"/>
    <property type="match status" value="1"/>
</dbReference>
<evidence type="ECO:0000256" key="2">
    <source>
        <dbReference type="ARBA" id="ARBA00007274"/>
    </source>
</evidence>
<evidence type="ECO:0000256" key="4">
    <source>
        <dbReference type="ARBA" id="ARBA00018522"/>
    </source>
</evidence>
<evidence type="ECO:0000256" key="6">
    <source>
        <dbReference type="ARBA" id="ARBA00022679"/>
    </source>
</evidence>
<organism evidence="12 13">
    <name type="scientific">Candidatus Egerieisoma faecipullorum</name>
    <dbReference type="NCBI Taxonomy" id="2840963"/>
    <lineage>
        <taxon>Bacteria</taxon>
        <taxon>Bacillati</taxon>
        <taxon>Bacillota</taxon>
        <taxon>Clostridia</taxon>
        <taxon>Eubacteriales</taxon>
        <taxon>Clostridiaceae</taxon>
        <taxon>Clostridiaceae incertae sedis</taxon>
        <taxon>Candidatus Egerieisoma</taxon>
    </lineage>
</organism>
<dbReference type="InterPro" id="IPR018357">
    <property type="entry name" value="Hexapep_transf_CS"/>
</dbReference>
<comment type="similarity">
    <text evidence="2 11">Belongs to the transferase hexapeptide repeat family.</text>
</comment>
<evidence type="ECO:0000313" key="12">
    <source>
        <dbReference type="EMBL" id="HIU29746.1"/>
    </source>
</evidence>
<dbReference type="InterPro" id="IPR001451">
    <property type="entry name" value="Hexapep"/>
</dbReference>
<keyword evidence="6 11" id="KW-0808">Transferase</keyword>
<comment type="catalytic activity">
    <reaction evidence="10 11">
        <text>L-serine + acetyl-CoA = O-acetyl-L-serine + CoA</text>
        <dbReference type="Rhea" id="RHEA:24560"/>
        <dbReference type="ChEBI" id="CHEBI:33384"/>
        <dbReference type="ChEBI" id="CHEBI:57287"/>
        <dbReference type="ChEBI" id="CHEBI:57288"/>
        <dbReference type="ChEBI" id="CHEBI:58340"/>
        <dbReference type="EC" id="2.3.1.30"/>
    </reaction>
</comment>
<protein>
    <recommendedName>
        <fullName evidence="4 11">Serine acetyltransferase</fullName>
        <ecNumber evidence="3 11">2.3.1.30</ecNumber>
    </recommendedName>
</protein>
<name>A0A9D1I7B3_9CLOT</name>
<keyword evidence="8" id="KW-0198">Cysteine biosynthesis</keyword>
<dbReference type="GO" id="GO:0009001">
    <property type="term" value="F:serine O-acetyltransferase activity"/>
    <property type="evidence" value="ECO:0007669"/>
    <property type="project" value="UniProtKB-EC"/>
</dbReference>
<dbReference type="Gene3D" id="2.160.10.10">
    <property type="entry name" value="Hexapeptide repeat proteins"/>
    <property type="match status" value="1"/>
</dbReference>
<evidence type="ECO:0000256" key="1">
    <source>
        <dbReference type="ARBA" id="ARBA00004876"/>
    </source>
</evidence>
<dbReference type="InterPro" id="IPR011004">
    <property type="entry name" value="Trimer_LpxA-like_sf"/>
</dbReference>
<dbReference type="EMBL" id="DVMM01000113">
    <property type="protein sequence ID" value="HIU29746.1"/>
    <property type="molecule type" value="Genomic_DNA"/>
</dbReference>
<dbReference type="PANTHER" id="PTHR42811">
    <property type="entry name" value="SERINE ACETYLTRANSFERASE"/>
    <property type="match status" value="1"/>
</dbReference>
<evidence type="ECO:0000256" key="5">
    <source>
        <dbReference type="ARBA" id="ARBA00022605"/>
    </source>
</evidence>
<evidence type="ECO:0000256" key="7">
    <source>
        <dbReference type="ARBA" id="ARBA00022737"/>
    </source>
</evidence>
<dbReference type="PIRSF" id="PIRSF000441">
    <property type="entry name" value="CysE"/>
    <property type="match status" value="1"/>
</dbReference>
<dbReference type="Pfam" id="PF00132">
    <property type="entry name" value="Hexapep"/>
    <property type="match status" value="1"/>
</dbReference>
<keyword evidence="7" id="KW-0677">Repeat</keyword>
<dbReference type="PROSITE" id="PS00101">
    <property type="entry name" value="HEXAPEP_TRANSFERASES"/>
    <property type="match status" value="1"/>
</dbReference>